<dbReference type="AlphaFoldDB" id="A0AAW0PC17"/>
<name>A0AAW0PC17_9GOBI</name>
<evidence type="ECO:0000259" key="1">
    <source>
        <dbReference type="PROSITE" id="PS50965"/>
    </source>
</evidence>
<dbReference type="Proteomes" id="UP001460270">
    <property type="component" value="Unassembled WGS sequence"/>
</dbReference>
<evidence type="ECO:0000313" key="2">
    <source>
        <dbReference type="EMBL" id="KAK7918583.1"/>
    </source>
</evidence>
<evidence type="ECO:0000313" key="3">
    <source>
        <dbReference type="Proteomes" id="UP001460270"/>
    </source>
</evidence>
<dbReference type="PANTHER" id="PTHR35287">
    <property type="entry name" value="SI:ZFOS-911D5.4"/>
    <property type="match status" value="1"/>
</dbReference>
<reference evidence="3" key="1">
    <citation type="submission" date="2024-04" db="EMBL/GenBank/DDBJ databases">
        <title>Salinicola lusitanus LLJ914,a marine bacterium isolated from the Okinawa Trough.</title>
        <authorList>
            <person name="Li J."/>
        </authorList>
    </citation>
    <scope>NUCLEOTIDE SEQUENCE [LARGE SCALE GENOMIC DNA]</scope>
</reference>
<dbReference type="PANTHER" id="PTHR35287:SF1">
    <property type="entry name" value="SI:ZFOS-911D5.4"/>
    <property type="match status" value="1"/>
</dbReference>
<accession>A0AAW0PC17</accession>
<dbReference type="PROSITE" id="PS50965">
    <property type="entry name" value="NERD"/>
    <property type="match status" value="1"/>
</dbReference>
<organism evidence="2 3">
    <name type="scientific">Mugilogobius chulae</name>
    <name type="common">yellowstripe goby</name>
    <dbReference type="NCBI Taxonomy" id="88201"/>
    <lineage>
        <taxon>Eukaryota</taxon>
        <taxon>Metazoa</taxon>
        <taxon>Chordata</taxon>
        <taxon>Craniata</taxon>
        <taxon>Vertebrata</taxon>
        <taxon>Euteleostomi</taxon>
        <taxon>Actinopterygii</taxon>
        <taxon>Neopterygii</taxon>
        <taxon>Teleostei</taxon>
        <taxon>Neoteleostei</taxon>
        <taxon>Acanthomorphata</taxon>
        <taxon>Gobiaria</taxon>
        <taxon>Gobiiformes</taxon>
        <taxon>Gobioidei</taxon>
        <taxon>Gobiidae</taxon>
        <taxon>Gobionellinae</taxon>
        <taxon>Mugilogobius</taxon>
    </lineage>
</organism>
<dbReference type="InterPro" id="IPR011528">
    <property type="entry name" value="NERD"/>
</dbReference>
<feature type="domain" description="NERD" evidence="1">
    <location>
        <begin position="32"/>
        <end position="157"/>
    </location>
</feature>
<dbReference type="Pfam" id="PF08378">
    <property type="entry name" value="NERD"/>
    <property type="match status" value="1"/>
</dbReference>
<protein>
    <recommendedName>
        <fullName evidence="1">NERD domain-containing protein</fullName>
    </recommendedName>
</protein>
<proteinExistence type="predicted"/>
<comment type="caution">
    <text evidence="2">The sequence shown here is derived from an EMBL/GenBank/DDBJ whole genome shotgun (WGS) entry which is preliminary data.</text>
</comment>
<sequence length="333" mass="37455">MTSVLQFGSLFTQLPLAFKTSESSSSKDLNQPQTETPAEFIQRLRRVTGLRKEDVFCDLRVPEQTQLSKDDISVVLLTGHGVFCIDVKTWRGKVSVQSANWQIQVREEETNFTNTRVEQIEDPLRAIKRKSQSLSAHLKRSGVPVREKLFFPRVLFLSSDLDLDQSLQNRPEIVSQPQIQDFLCSFRESYMSWISDALTPAWISGHLSYSALDSVRSVLSRMGTWDVLKLQSGEQLRGDYQNCPFISLDRTQTQTMEFSGNKALSADSLWALLGHTPQVTVKMYKRGTRGWLGKTLNATASIPSSSCVVFRVSGDETDSKIPANTVHSITLSI</sequence>
<keyword evidence="3" id="KW-1185">Reference proteome</keyword>
<gene>
    <name evidence="2" type="ORF">WMY93_009867</name>
</gene>
<dbReference type="EMBL" id="JBBPFD010000007">
    <property type="protein sequence ID" value="KAK7918583.1"/>
    <property type="molecule type" value="Genomic_DNA"/>
</dbReference>